<name>A0A0K9PKW5_ZOSMR</name>
<reference evidence="4" key="1">
    <citation type="journal article" date="2016" name="Nature">
        <title>The genome of the seagrass Zostera marina reveals angiosperm adaptation to the sea.</title>
        <authorList>
            <person name="Olsen J.L."/>
            <person name="Rouze P."/>
            <person name="Verhelst B."/>
            <person name="Lin Y.-C."/>
            <person name="Bayer T."/>
            <person name="Collen J."/>
            <person name="Dattolo E."/>
            <person name="De Paoli E."/>
            <person name="Dittami S."/>
            <person name="Maumus F."/>
            <person name="Michel G."/>
            <person name="Kersting A."/>
            <person name="Lauritano C."/>
            <person name="Lohaus R."/>
            <person name="Toepel M."/>
            <person name="Tonon T."/>
            <person name="Vanneste K."/>
            <person name="Amirebrahimi M."/>
            <person name="Brakel J."/>
            <person name="Bostroem C."/>
            <person name="Chovatia M."/>
            <person name="Grimwood J."/>
            <person name="Jenkins J.W."/>
            <person name="Jueterbock A."/>
            <person name="Mraz A."/>
            <person name="Stam W.T."/>
            <person name="Tice H."/>
            <person name="Bornberg-Bauer E."/>
            <person name="Green P.J."/>
            <person name="Pearson G.A."/>
            <person name="Procaccini G."/>
            <person name="Duarte C.M."/>
            <person name="Schmutz J."/>
            <person name="Reusch T.B.H."/>
            <person name="Van de Peer Y."/>
        </authorList>
    </citation>
    <scope>NUCLEOTIDE SEQUENCE [LARGE SCALE GENOMIC DNA]</scope>
    <source>
        <strain evidence="4">cv. Finnish</strain>
    </source>
</reference>
<dbReference type="PANTHER" id="PTHR12873:SF0">
    <property type="entry name" value="TWINKLE MTDNA HELICASE"/>
    <property type="match status" value="1"/>
</dbReference>
<dbReference type="OrthoDB" id="1898560at2759"/>
<dbReference type="InterPro" id="IPR034154">
    <property type="entry name" value="TOPRIM_DnaG/twinkle"/>
</dbReference>
<dbReference type="STRING" id="29655.A0A0K9PKW5"/>
<dbReference type="GO" id="GO:0003697">
    <property type="term" value="F:single-stranded DNA binding"/>
    <property type="evidence" value="ECO:0000318"/>
    <property type="project" value="GO_Central"/>
</dbReference>
<feature type="compositionally biased region" description="Basic and acidic residues" evidence="1">
    <location>
        <begin position="355"/>
        <end position="365"/>
    </location>
</feature>
<evidence type="ECO:0000256" key="1">
    <source>
        <dbReference type="SAM" id="MobiDB-lite"/>
    </source>
</evidence>
<dbReference type="Pfam" id="PF13662">
    <property type="entry name" value="Toprim_4"/>
    <property type="match status" value="1"/>
</dbReference>
<evidence type="ECO:0000313" key="4">
    <source>
        <dbReference type="Proteomes" id="UP000036987"/>
    </source>
</evidence>
<dbReference type="CDD" id="cd01029">
    <property type="entry name" value="TOPRIM_primases"/>
    <property type="match status" value="1"/>
</dbReference>
<organism evidence="3 4">
    <name type="scientific">Zostera marina</name>
    <name type="common">Eelgrass</name>
    <dbReference type="NCBI Taxonomy" id="29655"/>
    <lineage>
        <taxon>Eukaryota</taxon>
        <taxon>Viridiplantae</taxon>
        <taxon>Streptophyta</taxon>
        <taxon>Embryophyta</taxon>
        <taxon>Tracheophyta</taxon>
        <taxon>Spermatophyta</taxon>
        <taxon>Magnoliopsida</taxon>
        <taxon>Liliopsida</taxon>
        <taxon>Zosteraceae</taxon>
        <taxon>Zostera</taxon>
    </lineage>
</organism>
<gene>
    <name evidence="3" type="ORF">ZOSMA_228G00220</name>
</gene>
<comment type="caution">
    <text evidence="3">The sequence shown here is derived from an EMBL/GenBank/DDBJ whole genome shotgun (WGS) entry which is preliminary data.</text>
</comment>
<dbReference type="PANTHER" id="PTHR12873">
    <property type="entry name" value="T7-LIKE MITOCHONDRIAL DNA HELICASE"/>
    <property type="match status" value="1"/>
</dbReference>
<dbReference type="Proteomes" id="UP000036987">
    <property type="component" value="Unassembled WGS sequence"/>
</dbReference>
<dbReference type="GO" id="GO:0043139">
    <property type="term" value="F:5'-3' DNA helicase activity"/>
    <property type="evidence" value="ECO:0007669"/>
    <property type="project" value="InterPro"/>
</dbReference>
<evidence type="ECO:0000259" key="2">
    <source>
        <dbReference type="SMART" id="SM00493"/>
    </source>
</evidence>
<dbReference type="GO" id="GO:0003678">
    <property type="term" value="F:DNA helicase activity"/>
    <property type="evidence" value="ECO:0000318"/>
    <property type="project" value="GO_Central"/>
</dbReference>
<protein>
    <recommendedName>
        <fullName evidence="2">Toprim domain-containing protein</fullName>
    </recommendedName>
</protein>
<evidence type="ECO:0000313" key="3">
    <source>
        <dbReference type="EMBL" id="KMZ68890.1"/>
    </source>
</evidence>
<sequence>MGAFCRNFPHEIFVSFPHGLPFEKTVRSRGVHYGSQRNGFYRRVSCAKASADDRRFTSSHIQDDLHGKQRVHKAPNKLLHEITTSHTNTIISLQGKESMEVDKLIVLKSKLKKEGIHHNSLVPGKYACILCPKCRGGKKMDRSFSLFVHDDLEFAMWRCFSGECGWKGHVQASSMRNKNHALVPRSVKVNNCKTSIKKHKSDGKTFVKQNSKEVSTNGTQTVATNGKRYRVVREKVLRLEPLCDKLIGYLSERMISLRTIRRNRVMKRSFRKQIFIAFPYRRNGMLVGCKYRSIEKKFWQERQTESVFYGLDDIKKARPIIIVEGEIDKLSMEEAGYQNCISVPNGAPQKSQKVSKREPLNEEKDSKHRYLHNCKEYLKQASRIILATDADRPGQALAEDIALHVGMERCWRVRWPKRNTFDVCKDANEVLVYLGPNALRDLIVNAEPWCQSNFPEAMVKTKQVDSDQLNDSNHQPII</sequence>
<dbReference type="InterPro" id="IPR006171">
    <property type="entry name" value="TOPRIM_dom"/>
</dbReference>
<dbReference type="InterPro" id="IPR027032">
    <property type="entry name" value="Twinkle-like"/>
</dbReference>
<dbReference type="Gene3D" id="3.40.1360.10">
    <property type="match status" value="1"/>
</dbReference>
<dbReference type="OMA" id="LHNCKEY"/>
<dbReference type="SUPFAM" id="SSF56731">
    <property type="entry name" value="DNA primase core"/>
    <property type="match status" value="1"/>
</dbReference>
<accession>A0A0K9PKW5</accession>
<dbReference type="AlphaFoldDB" id="A0A0K9PKW5"/>
<proteinExistence type="predicted"/>
<keyword evidence="4" id="KW-1185">Reference proteome</keyword>
<feature type="domain" description="Toprim" evidence="2">
    <location>
        <begin position="318"/>
        <end position="410"/>
    </location>
</feature>
<feature type="region of interest" description="Disordered" evidence="1">
    <location>
        <begin position="344"/>
        <end position="365"/>
    </location>
</feature>
<dbReference type="EMBL" id="LFYR01000809">
    <property type="protein sequence ID" value="KMZ68890.1"/>
    <property type="molecule type" value="Genomic_DNA"/>
</dbReference>
<dbReference type="SMART" id="SM00493">
    <property type="entry name" value="TOPRIM"/>
    <property type="match status" value="1"/>
</dbReference>